<feature type="domain" description="Cytochrome b561 bacterial/Ni-hydrogenase" evidence="8">
    <location>
        <begin position="1"/>
        <end position="174"/>
    </location>
</feature>
<dbReference type="eggNOG" id="COG3658">
    <property type="taxonomic scope" value="Bacteria"/>
</dbReference>
<dbReference type="GO" id="GO:0020037">
    <property type="term" value="F:heme binding"/>
    <property type="evidence" value="ECO:0007669"/>
    <property type="project" value="TreeGrafter"/>
</dbReference>
<feature type="transmembrane region" description="Helical" evidence="7">
    <location>
        <begin position="62"/>
        <end position="86"/>
    </location>
</feature>
<evidence type="ECO:0000256" key="1">
    <source>
        <dbReference type="ARBA" id="ARBA00004651"/>
    </source>
</evidence>
<evidence type="ECO:0000256" key="2">
    <source>
        <dbReference type="ARBA" id="ARBA00022475"/>
    </source>
</evidence>
<gene>
    <name evidence="9" type="ORF">RSPPHO_01839</name>
</gene>
<dbReference type="GO" id="GO:0009055">
    <property type="term" value="F:electron transfer activity"/>
    <property type="evidence" value="ECO:0007669"/>
    <property type="project" value="InterPro"/>
</dbReference>
<keyword evidence="2" id="KW-1003">Cell membrane</keyword>
<name>H6SKF0_PARPM</name>
<dbReference type="RefSeq" id="WP_014415100.1">
    <property type="nucleotide sequence ID" value="NC_017059.1"/>
</dbReference>
<evidence type="ECO:0000313" key="10">
    <source>
        <dbReference type="Proteomes" id="UP000033220"/>
    </source>
</evidence>
<dbReference type="EMBL" id="HE663493">
    <property type="protein sequence ID" value="CCG08465.1"/>
    <property type="molecule type" value="Genomic_DNA"/>
</dbReference>
<dbReference type="InterPro" id="IPR051542">
    <property type="entry name" value="Hydrogenase_cytochrome"/>
</dbReference>
<keyword evidence="3 7" id="KW-0812">Transmembrane</keyword>
<evidence type="ECO:0000256" key="6">
    <source>
        <dbReference type="SAM" id="MobiDB-lite"/>
    </source>
</evidence>
<evidence type="ECO:0000313" key="9">
    <source>
        <dbReference type="EMBL" id="CCG08465.1"/>
    </source>
</evidence>
<evidence type="ECO:0000259" key="8">
    <source>
        <dbReference type="Pfam" id="PF01292"/>
    </source>
</evidence>
<keyword evidence="10" id="KW-1185">Reference proteome</keyword>
<organism evidence="9 10">
    <name type="scientific">Pararhodospirillum photometricum DSM 122</name>
    <dbReference type="NCBI Taxonomy" id="1150469"/>
    <lineage>
        <taxon>Bacteria</taxon>
        <taxon>Pseudomonadati</taxon>
        <taxon>Pseudomonadota</taxon>
        <taxon>Alphaproteobacteria</taxon>
        <taxon>Rhodospirillales</taxon>
        <taxon>Rhodospirillaceae</taxon>
        <taxon>Pararhodospirillum</taxon>
    </lineage>
</organism>
<dbReference type="PATRIC" id="fig|1150469.3.peg.2068"/>
<feature type="transmembrane region" description="Helical" evidence="7">
    <location>
        <begin position="140"/>
        <end position="162"/>
    </location>
</feature>
<dbReference type="InterPro" id="IPR011577">
    <property type="entry name" value="Cyt_b561_bac/Ni-Hgenase"/>
</dbReference>
<dbReference type="GO" id="GO:0005886">
    <property type="term" value="C:plasma membrane"/>
    <property type="evidence" value="ECO:0007669"/>
    <property type="project" value="UniProtKB-SubCell"/>
</dbReference>
<protein>
    <submittedName>
        <fullName evidence="9">Cytochrome B561</fullName>
    </submittedName>
</protein>
<dbReference type="HOGENOM" id="CLU_078451_2_1_5"/>
<dbReference type="Proteomes" id="UP000033220">
    <property type="component" value="Chromosome DSM 122"/>
</dbReference>
<evidence type="ECO:0000256" key="3">
    <source>
        <dbReference type="ARBA" id="ARBA00022692"/>
    </source>
</evidence>
<accession>H6SKF0</accession>
<proteinExistence type="predicted"/>
<sequence length="178" mass="18951">MKLHTMAGYLIATVVIFRVVWGFIGPQHARFSDFVKGPGAVLGYLGGLTQGKSPRYVGHNPAGGAMAVALLACLAATVYTGMVVLAEEKHQGPLAPFYAQPAAASVSIIPEARADDDDHRSKDSRGKHGKESAMEETHEFFANLTLVLIGFHLIGVVSSSLAHRENLVQAMITGTKKP</sequence>
<feature type="transmembrane region" description="Helical" evidence="7">
    <location>
        <begin position="6"/>
        <end position="24"/>
    </location>
</feature>
<dbReference type="KEGG" id="rpm:RSPPHO_01839"/>
<dbReference type="SUPFAM" id="SSF81342">
    <property type="entry name" value="Transmembrane di-heme cytochromes"/>
    <property type="match status" value="1"/>
</dbReference>
<evidence type="ECO:0000256" key="7">
    <source>
        <dbReference type="SAM" id="Phobius"/>
    </source>
</evidence>
<comment type="subcellular location">
    <subcellularLocation>
        <location evidence="1">Cell membrane</location>
        <topology evidence="1">Multi-pass membrane protein</topology>
    </subcellularLocation>
</comment>
<keyword evidence="5 7" id="KW-0472">Membrane</keyword>
<reference evidence="9 10" key="1">
    <citation type="submission" date="2012-02" db="EMBL/GenBank/DDBJ databases">
        <title>Shotgun genome sequence of Phaeospirillum photometricum DSM 122.</title>
        <authorList>
            <person name="Duquesne K."/>
            <person name="Sturgis J."/>
        </authorList>
    </citation>
    <scope>NUCLEOTIDE SEQUENCE [LARGE SCALE GENOMIC DNA]</scope>
    <source>
        <strain evidence="10">DSM122</strain>
    </source>
</reference>
<feature type="region of interest" description="Disordered" evidence="6">
    <location>
        <begin position="113"/>
        <end position="134"/>
    </location>
</feature>
<evidence type="ECO:0000256" key="5">
    <source>
        <dbReference type="ARBA" id="ARBA00023136"/>
    </source>
</evidence>
<dbReference type="InterPro" id="IPR016174">
    <property type="entry name" value="Di-haem_cyt_TM"/>
</dbReference>
<dbReference type="GO" id="GO:0022904">
    <property type="term" value="P:respiratory electron transport chain"/>
    <property type="evidence" value="ECO:0007669"/>
    <property type="project" value="InterPro"/>
</dbReference>
<dbReference type="PANTHER" id="PTHR30485">
    <property type="entry name" value="NI/FE-HYDROGENASE 1 B-TYPE CYTOCHROME SUBUNIT"/>
    <property type="match status" value="1"/>
</dbReference>
<dbReference type="STRING" id="1150469.RSPPHO_01839"/>
<evidence type="ECO:0000256" key="4">
    <source>
        <dbReference type="ARBA" id="ARBA00022989"/>
    </source>
</evidence>
<keyword evidence="4 7" id="KW-1133">Transmembrane helix</keyword>
<dbReference type="AlphaFoldDB" id="H6SKF0"/>
<dbReference type="Gene3D" id="1.20.950.20">
    <property type="entry name" value="Transmembrane di-heme cytochromes, Chain C"/>
    <property type="match status" value="1"/>
</dbReference>
<dbReference type="Pfam" id="PF01292">
    <property type="entry name" value="Ni_hydr_CYTB"/>
    <property type="match status" value="1"/>
</dbReference>
<dbReference type="PANTHER" id="PTHR30485:SF2">
    <property type="entry name" value="BLL0597 PROTEIN"/>
    <property type="match status" value="1"/>
</dbReference>